<accession>A0AA86JSY3</accession>
<dbReference type="FunFam" id="3.30.70.270:FF:000001">
    <property type="entry name" value="Diguanylate cyclase domain protein"/>
    <property type="match status" value="1"/>
</dbReference>
<dbReference type="AlphaFoldDB" id="A0AA86JSY3"/>
<evidence type="ECO:0000313" key="5">
    <source>
        <dbReference type="Proteomes" id="UP000789738"/>
    </source>
</evidence>
<dbReference type="SMART" id="SM00267">
    <property type="entry name" value="GGDEF"/>
    <property type="match status" value="1"/>
</dbReference>
<comment type="caution">
    <text evidence="3">The sequence shown here is derived from an EMBL/GenBank/DDBJ whole genome shotgun (WGS) entry which is preliminary data.</text>
</comment>
<dbReference type="Proteomes" id="UP001189143">
    <property type="component" value="Unassembled WGS sequence"/>
</dbReference>
<dbReference type="SUPFAM" id="SSF55073">
    <property type="entry name" value="Nucleotide cyclase"/>
    <property type="match status" value="1"/>
</dbReference>
<evidence type="ECO:0000256" key="1">
    <source>
        <dbReference type="SAM" id="Phobius"/>
    </source>
</evidence>
<dbReference type="InterPro" id="IPR029787">
    <property type="entry name" value="Nucleotide_cyclase"/>
</dbReference>
<dbReference type="CDD" id="cd01949">
    <property type="entry name" value="GGDEF"/>
    <property type="match status" value="1"/>
</dbReference>
<keyword evidence="1" id="KW-0472">Membrane</keyword>
<dbReference type="PROSITE" id="PS50887">
    <property type="entry name" value="GGDEF"/>
    <property type="match status" value="1"/>
</dbReference>
<keyword evidence="1" id="KW-0812">Transmembrane</keyword>
<proteinExistence type="predicted"/>
<dbReference type="Pfam" id="PF00990">
    <property type="entry name" value="GGDEF"/>
    <property type="match status" value="1"/>
</dbReference>
<dbReference type="InterPro" id="IPR043128">
    <property type="entry name" value="Rev_trsase/Diguanyl_cyclase"/>
</dbReference>
<keyword evidence="1" id="KW-1133">Transmembrane helix</keyword>
<protein>
    <submittedName>
        <fullName evidence="3">GGDEF domain-containing protein, possibly involved in regulating bacterial cell surface adhesion</fullName>
    </submittedName>
</protein>
<dbReference type="NCBIfam" id="TIGR00254">
    <property type="entry name" value="GGDEF"/>
    <property type="match status" value="1"/>
</dbReference>
<evidence type="ECO:0000259" key="2">
    <source>
        <dbReference type="PROSITE" id="PS50887"/>
    </source>
</evidence>
<dbReference type="PANTHER" id="PTHR45138:SF9">
    <property type="entry name" value="DIGUANYLATE CYCLASE DGCM-RELATED"/>
    <property type="match status" value="1"/>
</dbReference>
<reference evidence="4" key="2">
    <citation type="submission" date="2022-10" db="EMBL/GenBank/DDBJ databases">
        <authorList>
            <person name="Aires J."/>
            <person name="Mesa V."/>
        </authorList>
    </citation>
    <scope>NUCLEOTIDE SEQUENCE</scope>
    <source>
        <strain evidence="4">Clostridium neonatale JD116</strain>
    </source>
</reference>
<reference evidence="3" key="1">
    <citation type="submission" date="2021-10" db="EMBL/GenBank/DDBJ databases">
        <authorList>
            <person name="Mesa V."/>
        </authorList>
    </citation>
    <scope>NUCLEOTIDE SEQUENCE</scope>
    <source>
        <strain evidence="3">CC3_PB</strain>
    </source>
</reference>
<dbReference type="RefSeq" id="WP_210885457.1">
    <property type="nucleotide sequence ID" value="NZ_CAKJVE010000001.1"/>
</dbReference>
<dbReference type="Gene3D" id="3.30.70.270">
    <property type="match status" value="1"/>
</dbReference>
<dbReference type="PANTHER" id="PTHR45138">
    <property type="entry name" value="REGULATORY COMPONENTS OF SENSORY TRANSDUCTION SYSTEM"/>
    <property type="match status" value="1"/>
</dbReference>
<sequence length="343" mass="39431">MIAFFILIVSIILNIVMLLFILKIKKNSYKNDNTILKEILDKVSTNELNFVDSSAINIINVLKQHYKIDFCTILIKENDTLKVIASNVDLLYYDELEKHCCDLLTKTKGRAIINTGEDTFLDYNSANKRAIKYSYFIPLGNIGALFIENHDIYAGNDFEVEFFTVVMKNIGIILQNCIYQDKISTLAMKDNLTSLYNRNYMIKHIEILQKKEVPIILAIMDIDKFKNVNDTYGHDFGDLVLKESSNFIKNRLEDDDEIYRWGGEEFVISFTNQDMNMVFEKLNNIREELSNYNITDGVTNLKITASFGLAEFSKGLTLDNCLKSADDGLYKSKENGRNQINIA</sequence>
<feature type="transmembrane region" description="Helical" evidence="1">
    <location>
        <begin position="6"/>
        <end position="22"/>
    </location>
</feature>
<gene>
    <name evidence="4" type="ORF">CNEO2_440020</name>
    <name evidence="3" type="ORF">CNEO_10422</name>
</gene>
<dbReference type="EMBL" id="CAMTCP010000242">
    <property type="protein sequence ID" value="CAI3629425.1"/>
    <property type="molecule type" value="Genomic_DNA"/>
</dbReference>
<evidence type="ECO:0000313" key="4">
    <source>
        <dbReference type="EMBL" id="CAI3629425.1"/>
    </source>
</evidence>
<name>A0AA86JSY3_9CLOT</name>
<dbReference type="EMBL" id="CAKJVE010000001">
    <property type="protein sequence ID" value="CAG9701957.1"/>
    <property type="molecule type" value="Genomic_DNA"/>
</dbReference>
<organism evidence="3 5">
    <name type="scientific">Clostridium neonatale</name>
    <dbReference type="NCBI Taxonomy" id="137838"/>
    <lineage>
        <taxon>Bacteria</taxon>
        <taxon>Bacillati</taxon>
        <taxon>Bacillota</taxon>
        <taxon>Clostridia</taxon>
        <taxon>Eubacteriales</taxon>
        <taxon>Clostridiaceae</taxon>
        <taxon>Clostridium</taxon>
    </lineage>
</organism>
<feature type="domain" description="GGDEF" evidence="2">
    <location>
        <begin position="213"/>
        <end position="343"/>
    </location>
</feature>
<evidence type="ECO:0000313" key="3">
    <source>
        <dbReference type="EMBL" id="CAG9701957.1"/>
    </source>
</evidence>
<dbReference type="Proteomes" id="UP000789738">
    <property type="component" value="Unassembled WGS sequence"/>
</dbReference>
<dbReference type="InterPro" id="IPR050469">
    <property type="entry name" value="Diguanylate_Cyclase"/>
</dbReference>
<dbReference type="GO" id="GO:0052621">
    <property type="term" value="F:diguanylate cyclase activity"/>
    <property type="evidence" value="ECO:0007669"/>
    <property type="project" value="TreeGrafter"/>
</dbReference>
<dbReference type="InterPro" id="IPR000160">
    <property type="entry name" value="GGDEF_dom"/>
</dbReference>